<sequence length="352" mass="39487">MKLSFRWYGETDPVQLCQIRQIPGMKGIVTALYDVPVGEVWPLDAIRALQKPIEEAGLTISVIESVPVHEDIKMGLPSRDRYIENYQQTLRNLAAANVPVVCYNFMPLFDWVRTTLSYELPDGSNTLAYDDAEIAQLDLLSGEGKLPAWNVSYTKDELHRLYKIFRDMSEETLWENLTYFLQAIMPVADEVGIKMAIHPDDPPWSVLQLPRIVTNRANLDRLLAIHDSPNHGLCLCTGSLGCNPANDIVEMARHFAAQGRVNFVHMRNVKVVGERSFYESGHLSETGSVDMYQVMQALRQSGFDGPFRPDHGRMIWEETGNPGYGLYDRALGAAYLNGLLEAVDKQGGKAGV</sequence>
<keyword evidence="7 9" id="KW-0464">Manganese</keyword>
<comment type="catalytic activity">
    <reaction evidence="1 9">
        <text>D-mannonate = 2-dehydro-3-deoxy-D-gluconate + H2O</text>
        <dbReference type="Rhea" id="RHEA:20097"/>
        <dbReference type="ChEBI" id="CHEBI:15377"/>
        <dbReference type="ChEBI" id="CHEBI:17767"/>
        <dbReference type="ChEBI" id="CHEBI:57990"/>
        <dbReference type="EC" id="4.2.1.8"/>
    </reaction>
</comment>
<dbReference type="PANTHER" id="PTHR30387">
    <property type="entry name" value="MANNONATE DEHYDRATASE"/>
    <property type="match status" value="1"/>
</dbReference>
<dbReference type="RefSeq" id="WP_377943761.1">
    <property type="nucleotide sequence ID" value="NZ_JBHUCX010000035.1"/>
</dbReference>
<evidence type="ECO:0000256" key="8">
    <source>
        <dbReference type="ARBA" id="ARBA00023239"/>
    </source>
</evidence>
<comment type="function">
    <text evidence="2 9">Catalyzes the dehydration of D-mannonate.</text>
</comment>
<dbReference type="Pfam" id="PF03786">
    <property type="entry name" value="UxuA"/>
    <property type="match status" value="1"/>
</dbReference>
<evidence type="ECO:0000256" key="2">
    <source>
        <dbReference type="ARBA" id="ARBA00002713"/>
    </source>
</evidence>
<evidence type="ECO:0000256" key="5">
    <source>
        <dbReference type="ARBA" id="ARBA00012927"/>
    </source>
</evidence>
<dbReference type="NCBIfam" id="TIGR00695">
    <property type="entry name" value="uxuA"/>
    <property type="match status" value="1"/>
</dbReference>
<evidence type="ECO:0000313" key="11">
    <source>
        <dbReference type="Proteomes" id="UP001597079"/>
    </source>
</evidence>
<dbReference type="EMBL" id="JBHUCX010000035">
    <property type="protein sequence ID" value="MFD1675880.1"/>
    <property type="molecule type" value="Genomic_DNA"/>
</dbReference>
<proteinExistence type="inferred from homology"/>
<organism evidence="10 11">
    <name type="scientific">Alicyclobacillus fodiniaquatilis</name>
    <dbReference type="NCBI Taxonomy" id="1661150"/>
    <lineage>
        <taxon>Bacteria</taxon>
        <taxon>Bacillati</taxon>
        <taxon>Bacillota</taxon>
        <taxon>Bacilli</taxon>
        <taxon>Bacillales</taxon>
        <taxon>Alicyclobacillaceae</taxon>
        <taxon>Alicyclobacillus</taxon>
    </lineage>
</organism>
<dbReference type="PANTHER" id="PTHR30387:SF2">
    <property type="entry name" value="MANNONATE DEHYDRATASE"/>
    <property type="match status" value="1"/>
</dbReference>
<dbReference type="InterPro" id="IPR036237">
    <property type="entry name" value="Xyl_isomerase-like_sf"/>
</dbReference>
<evidence type="ECO:0000256" key="4">
    <source>
        <dbReference type="ARBA" id="ARBA00007389"/>
    </source>
</evidence>
<keyword evidence="11" id="KW-1185">Reference proteome</keyword>
<comment type="pathway">
    <text evidence="3 9">Carbohydrate metabolism; pentose and glucuronate interconversion.</text>
</comment>
<dbReference type="Gene3D" id="3.20.20.150">
    <property type="entry name" value="Divalent-metal-dependent TIM barrel enzymes"/>
    <property type="match status" value="1"/>
</dbReference>
<dbReference type="PIRSF" id="PIRSF016049">
    <property type="entry name" value="Man_dehyd"/>
    <property type="match status" value="1"/>
</dbReference>
<dbReference type="GO" id="GO:0008927">
    <property type="term" value="F:mannonate dehydratase activity"/>
    <property type="evidence" value="ECO:0007669"/>
    <property type="project" value="UniProtKB-EC"/>
</dbReference>
<keyword evidence="6 9" id="KW-0408">Iron</keyword>
<dbReference type="Proteomes" id="UP001597079">
    <property type="component" value="Unassembled WGS sequence"/>
</dbReference>
<dbReference type="EC" id="4.2.1.8" evidence="5 9"/>
<keyword evidence="8 9" id="KW-0456">Lyase</keyword>
<dbReference type="InterPro" id="IPR004628">
    <property type="entry name" value="Man_deHydtase"/>
</dbReference>
<evidence type="ECO:0000256" key="9">
    <source>
        <dbReference type="HAMAP-Rule" id="MF_00106"/>
    </source>
</evidence>
<accession>A0ABW4JL36</accession>
<name>A0ABW4JL36_9BACL</name>
<evidence type="ECO:0000256" key="3">
    <source>
        <dbReference type="ARBA" id="ARBA00004892"/>
    </source>
</evidence>
<dbReference type="HAMAP" id="MF_00106">
    <property type="entry name" value="UxuA"/>
    <property type="match status" value="1"/>
</dbReference>
<evidence type="ECO:0000313" key="10">
    <source>
        <dbReference type="EMBL" id="MFD1675880.1"/>
    </source>
</evidence>
<comment type="cofactor">
    <cofactor evidence="9">
        <name>Fe(2+)</name>
        <dbReference type="ChEBI" id="CHEBI:29033"/>
    </cofactor>
    <cofactor evidence="9">
        <name>Mn(2+)</name>
        <dbReference type="ChEBI" id="CHEBI:29035"/>
    </cofactor>
</comment>
<evidence type="ECO:0000256" key="6">
    <source>
        <dbReference type="ARBA" id="ARBA00023004"/>
    </source>
</evidence>
<reference evidence="11" key="1">
    <citation type="journal article" date="2019" name="Int. J. Syst. Evol. Microbiol.">
        <title>The Global Catalogue of Microorganisms (GCM) 10K type strain sequencing project: providing services to taxonomists for standard genome sequencing and annotation.</title>
        <authorList>
            <consortium name="The Broad Institute Genomics Platform"/>
            <consortium name="The Broad Institute Genome Sequencing Center for Infectious Disease"/>
            <person name="Wu L."/>
            <person name="Ma J."/>
        </authorList>
    </citation>
    <scope>NUCLEOTIDE SEQUENCE [LARGE SCALE GENOMIC DNA]</scope>
    <source>
        <strain evidence="11">CGMCC 1.12286</strain>
    </source>
</reference>
<evidence type="ECO:0000256" key="7">
    <source>
        <dbReference type="ARBA" id="ARBA00023211"/>
    </source>
</evidence>
<comment type="similarity">
    <text evidence="4 9">Belongs to the mannonate dehydratase family.</text>
</comment>
<dbReference type="SUPFAM" id="SSF51658">
    <property type="entry name" value="Xylose isomerase-like"/>
    <property type="match status" value="1"/>
</dbReference>
<protein>
    <recommendedName>
        <fullName evidence="5 9">Mannonate dehydratase</fullName>
        <ecNumber evidence="5 9">4.2.1.8</ecNumber>
    </recommendedName>
    <alternativeName>
        <fullName evidence="9">D-mannonate hydro-lyase</fullName>
    </alternativeName>
</protein>
<gene>
    <name evidence="9 10" type="primary">uxuA</name>
    <name evidence="10" type="ORF">ACFSB2_14345</name>
</gene>
<evidence type="ECO:0000256" key="1">
    <source>
        <dbReference type="ARBA" id="ARBA00001794"/>
    </source>
</evidence>
<dbReference type="NCBIfam" id="NF003027">
    <property type="entry name" value="PRK03906.1"/>
    <property type="match status" value="2"/>
</dbReference>
<comment type="caution">
    <text evidence="10">The sequence shown here is derived from an EMBL/GenBank/DDBJ whole genome shotgun (WGS) entry which is preliminary data.</text>
</comment>